<keyword evidence="3" id="KW-1185">Reference proteome</keyword>
<proteinExistence type="predicted"/>
<dbReference type="EMBL" id="JARJCW010000166">
    <property type="protein sequence ID" value="KAJ7189801.1"/>
    <property type="molecule type" value="Genomic_DNA"/>
</dbReference>
<dbReference type="AlphaFoldDB" id="A0AAD6Y3B3"/>
<evidence type="ECO:0000313" key="2">
    <source>
        <dbReference type="EMBL" id="KAJ7189801.1"/>
    </source>
</evidence>
<feature type="region of interest" description="Disordered" evidence="1">
    <location>
        <begin position="537"/>
        <end position="564"/>
    </location>
</feature>
<evidence type="ECO:0000313" key="3">
    <source>
        <dbReference type="Proteomes" id="UP001219525"/>
    </source>
</evidence>
<feature type="compositionally biased region" description="Pro residues" evidence="1">
    <location>
        <begin position="17"/>
        <end position="30"/>
    </location>
</feature>
<feature type="compositionally biased region" description="Polar residues" evidence="1">
    <location>
        <begin position="508"/>
        <end position="519"/>
    </location>
</feature>
<organism evidence="2 3">
    <name type="scientific">Mycena pura</name>
    <dbReference type="NCBI Taxonomy" id="153505"/>
    <lineage>
        <taxon>Eukaryota</taxon>
        <taxon>Fungi</taxon>
        <taxon>Dikarya</taxon>
        <taxon>Basidiomycota</taxon>
        <taxon>Agaricomycotina</taxon>
        <taxon>Agaricomycetes</taxon>
        <taxon>Agaricomycetidae</taxon>
        <taxon>Agaricales</taxon>
        <taxon>Marasmiineae</taxon>
        <taxon>Mycenaceae</taxon>
        <taxon>Mycena</taxon>
    </lineage>
</organism>
<evidence type="ECO:0000256" key="1">
    <source>
        <dbReference type="SAM" id="MobiDB-lite"/>
    </source>
</evidence>
<comment type="caution">
    <text evidence="2">The sequence shown here is derived from an EMBL/GenBank/DDBJ whole genome shotgun (WGS) entry which is preliminary data.</text>
</comment>
<dbReference type="Proteomes" id="UP001219525">
    <property type="component" value="Unassembled WGS sequence"/>
</dbReference>
<feature type="region of interest" description="Disordered" evidence="1">
    <location>
        <begin position="1"/>
        <end position="36"/>
    </location>
</feature>
<feature type="region of interest" description="Disordered" evidence="1">
    <location>
        <begin position="498"/>
        <end position="519"/>
    </location>
</feature>
<feature type="compositionally biased region" description="Basic and acidic residues" evidence="1">
    <location>
        <begin position="549"/>
        <end position="558"/>
    </location>
</feature>
<gene>
    <name evidence="2" type="ORF">GGX14DRAFT_701957</name>
</gene>
<accession>A0AAD6Y3B3</accession>
<protein>
    <submittedName>
        <fullName evidence="2">Uncharacterized protein</fullName>
    </submittedName>
</protein>
<name>A0AAD6Y3B3_9AGAR</name>
<feature type="compositionally biased region" description="Low complexity" evidence="1">
    <location>
        <begin position="537"/>
        <end position="546"/>
    </location>
</feature>
<sequence>MSFAAARYLRRPSPVRLRPPTPAPPQPPAVHPILQSLTPLPPLPTAQLTAPPAACAPSLTCADRRCSRCLRRPPPVCARWRRRRRRRDGHDATGSHGRGSDWLAEFTQYNPVLDFSATFACVCYLPPPFFTFHSYFVSVNAEAACEGRYLAGLAAEICHGLRVVDVAQPASPPPRFRHPVQPPPRARSFSTRRFTALQRPAPPTHACEGSFLAARALRVGYYRDVACGSPLLVAARWRIWAPTACTAPGRPPPFARGCISQDPPPYRTRNLQNTSPDRSLNQEFIYGCSMSALASTAPHARVDYTCPPFNCRASLSARRVVGGISTLHCVTARDWALFTSQYNSVMLSFSFVFHLRHATATHLGPPGLDSMHSYPERTTLPAARHFTLTVARTPIATRRLLHTRARAPSRRLCRKASRVRGRDHSPPRVLRTNWTFVDVGRTRRGVGRRMKHMPRGHDLVGVDLYEHRPSTREDVDRTPRHLVEALATRRFPSAAGRRAWTGVGGQASPHQLRTSEPPDSTLYTSNLLEIAFTPTSSSGMAGAATSVPRDAKSPRPDYHAQPPPLEERRTLKAALIYIPQKSGALGSAVGRATLAQSGCIQ</sequence>
<reference evidence="2" key="1">
    <citation type="submission" date="2023-03" db="EMBL/GenBank/DDBJ databases">
        <title>Massive genome expansion in bonnet fungi (Mycena s.s.) driven by repeated elements and novel gene families across ecological guilds.</title>
        <authorList>
            <consortium name="Lawrence Berkeley National Laboratory"/>
            <person name="Harder C.B."/>
            <person name="Miyauchi S."/>
            <person name="Viragh M."/>
            <person name="Kuo A."/>
            <person name="Thoen E."/>
            <person name="Andreopoulos B."/>
            <person name="Lu D."/>
            <person name="Skrede I."/>
            <person name="Drula E."/>
            <person name="Henrissat B."/>
            <person name="Morin E."/>
            <person name="Kohler A."/>
            <person name="Barry K."/>
            <person name="LaButti K."/>
            <person name="Morin E."/>
            <person name="Salamov A."/>
            <person name="Lipzen A."/>
            <person name="Mereny Z."/>
            <person name="Hegedus B."/>
            <person name="Baldrian P."/>
            <person name="Stursova M."/>
            <person name="Weitz H."/>
            <person name="Taylor A."/>
            <person name="Grigoriev I.V."/>
            <person name="Nagy L.G."/>
            <person name="Martin F."/>
            <person name="Kauserud H."/>
        </authorList>
    </citation>
    <scope>NUCLEOTIDE SEQUENCE</scope>
    <source>
        <strain evidence="2">9144</strain>
    </source>
</reference>